<feature type="region of interest" description="Disordered" evidence="4">
    <location>
        <begin position="391"/>
        <end position="436"/>
    </location>
</feature>
<dbReference type="PROSITE" id="PS50853">
    <property type="entry name" value="FN3"/>
    <property type="match status" value="3"/>
</dbReference>
<keyword evidence="3" id="KW-0119">Carbohydrate metabolism</keyword>
<feature type="region of interest" description="Disordered" evidence="4">
    <location>
        <begin position="489"/>
        <end position="516"/>
    </location>
</feature>
<name>A0A7L6B4F0_9ACTN</name>
<dbReference type="Pfam" id="PF00041">
    <property type="entry name" value="fn3"/>
    <property type="match status" value="3"/>
</dbReference>
<sequence length="878" mass="90654">MTTIEDVTSTAGPDTARPRKRLRGGLVTIGTVTALLAAMGLTVLGLGAADNAVANFDSSSWLWSTTRSELARVNGITARVDTRMEVPGGRRHQMQVAQTDRLLILRDLNTGQVSSLDLATLQITATTPTAPGLGVSVALHDGVAFVVDAVQGIVRQLDPRALTPVGEPVRYPPGITGGTFDGEGKLWVAVPSEGTVSAVTAADLPATPGDAPPAGLSPKRVETYDVAEPAHELVVSTLDAGVAVLDRTSASLVTVTGGETRRADLTGMSAPGNLPARTSGPQVPVTVPGDRSVHVVRDGAEVKRFTVPGAGARLSPAVAWAGRFYCADEDTGTVYSFDAAGQLVETIKGSGRPGPMELEVRENHLFINPPDSSTAQVVDDRNRVREVNKYANDVLGGDPPPAPPPPPPPKKPKVSEPGAPKSVRAAAGNASARVSWQPAASNGAEITRYVVEGGGQTHQVGANQRALEITGLTNGETYTFSVHAVNAKGDGPARRSNPVVPTAEVPDPPASVTAEARPDGTVRVSWPAANGQGNKVARYAVTATSAGASAPAGESPKTELVVPAGQLEYGTQYAFTVAAVSEKGAGSKASPVSNTVVPFAAPNAPTELRASTVADRPGTVAVQWSPAVENGRPVTKYVVEAGGRTVEVTDVRATVDGLGNGQNVTVKVKAVNEAGAGAEASTTARTVAAPRITVTGSSADATSVTVTFTVDAGGGRATCTAATGGKTATGSCASLRVTGLTPGTAYTVTLTASNAAGKNTATRAQSTDALYGIATCKNGSSGAEATYCSRDVPGERNGNEIFEVTQQDNNRQAGWEPNGARLKAYCKKSGEEVYAYIYNSDKRSTWWVRVDHRKGRDYIPYAWLNLEGGDNINLLPTC</sequence>
<keyword evidence="5" id="KW-0812">Transmembrane</keyword>
<dbReference type="KEGG" id="mfeu:H1D33_26385"/>
<dbReference type="SUPFAM" id="SSF63829">
    <property type="entry name" value="Calcium-dependent phosphotriesterase"/>
    <property type="match status" value="2"/>
</dbReference>
<dbReference type="InterPro" id="IPR036116">
    <property type="entry name" value="FN3_sf"/>
</dbReference>
<evidence type="ECO:0000259" key="6">
    <source>
        <dbReference type="PROSITE" id="PS50853"/>
    </source>
</evidence>
<reference evidence="8" key="1">
    <citation type="submission" date="2020-07" db="EMBL/GenBank/DDBJ databases">
        <title>A new Micromonospora strain with potent antibiotic activity isolated from the microbiome of a mid-Atlantic deep-sea sponge.</title>
        <authorList>
            <person name="Back C.R."/>
            <person name="Stennett H.L."/>
            <person name="Williams S.E."/>
            <person name="Wang L."/>
            <person name="Ojeda Gomez J."/>
            <person name="Abdulle O.M."/>
            <person name="Duffy T."/>
            <person name="Hendry K.R."/>
            <person name="Powell D."/>
            <person name="Stach J.E."/>
            <person name="Essex-Lopresti A.E."/>
            <person name="Willis C.L."/>
            <person name="Curnow P."/>
            <person name="Race P.R."/>
        </authorList>
    </citation>
    <scope>NUCLEOTIDE SEQUENCE [LARGE SCALE GENOMIC DNA]</scope>
    <source>
        <strain evidence="8">28ISP2-46</strain>
    </source>
</reference>
<evidence type="ECO:0000313" key="7">
    <source>
        <dbReference type="EMBL" id="QLQ36741.2"/>
    </source>
</evidence>
<evidence type="ECO:0000256" key="1">
    <source>
        <dbReference type="ARBA" id="ARBA00022737"/>
    </source>
</evidence>
<feature type="transmembrane region" description="Helical" evidence="5">
    <location>
        <begin position="26"/>
        <end position="49"/>
    </location>
</feature>
<feature type="domain" description="Fibronectin type-III" evidence="6">
    <location>
        <begin position="508"/>
        <end position="599"/>
    </location>
</feature>
<dbReference type="InterPro" id="IPR013783">
    <property type="entry name" value="Ig-like_fold"/>
</dbReference>
<keyword evidence="2" id="KW-0326">Glycosidase</keyword>
<dbReference type="RefSeq" id="WP_246411691.1">
    <property type="nucleotide sequence ID" value="NZ_CP059322.2"/>
</dbReference>
<dbReference type="InterPro" id="IPR003961">
    <property type="entry name" value="FN3_dom"/>
</dbReference>
<keyword evidence="3" id="KW-0624">Polysaccharide degradation</keyword>
<gene>
    <name evidence="7" type="ORF">H1D33_26385</name>
</gene>
<keyword evidence="8" id="KW-1185">Reference proteome</keyword>
<dbReference type="PANTHER" id="PTHR46708:SF2">
    <property type="entry name" value="FIBRONECTIN TYPE-III DOMAIN-CONTAINING PROTEIN"/>
    <property type="match status" value="1"/>
</dbReference>
<accession>A0A7L6B4F0</accession>
<dbReference type="AlphaFoldDB" id="A0A7L6B4F0"/>
<keyword evidence="5" id="KW-1133">Transmembrane helix</keyword>
<evidence type="ECO:0000256" key="5">
    <source>
        <dbReference type="SAM" id="Phobius"/>
    </source>
</evidence>
<dbReference type="GO" id="GO:0016798">
    <property type="term" value="F:hydrolase activity, acting on glycosyl bonds"/>
    <property type="evidence" value="ECO:0007669"/>
    <property type="project" value="UniProtKB-KW"/>
</dbReference>
<dbReference type="EMBL" id="CP059322">
    <property type="protein sequence ID" value="QLQ36741.2"/>
    <property type="molecule type" value="Genomic_DNA"/>
</dbReference>
<protein>
    <submittedName>
        <fullName evidence="7">Fibronectin type III domain-containing protein</fullName>
    </submittedName>
</protein>
<feature type="domain" description="Fibronectin type-III" evidence="6">
    <location>
        <begin position="416"/>
        <end position="505"/>
    </location>
</feature>
<dbReference type="SMART" id="SM00060">
    <property type="entry name" value="FN3"/>
    <property type="match status" value="4"/>
</dbReference>
<dbReference type="Proteomes" id="UP000510844">
    <property type="component" value="Chromosome"/>
</dbReference>
<keyword evidence="1" id="KW-0677">Repeat</keyword>
<keyword evidence="5" id="KW-0472">Membrane</keyword>
<evidence type="ECO:0000256" key="4">
    <source>
        <dbReference type="SAM" id="MobiDB-lite"/>
    </source>
</evidence>
<proteinExistence type="predicted"/>
<evidence type="ECO:0000313" key="8">
    <source>
        <dbReference type="Proteomes" id="UP000510844"/>
    </source>
</evidence>
<organism evidence="7 8">
    <name type="scientific">Micromonospora robiginosa</name>
    <dbReference type="NCBI Taxonomy" id="2749844"/>
    <lineage>
        <taxon>Bacteria</taxon>
        <taxon>Bacillati</taxon>
        <taxon>Actinomycetota</taxon>
        <taxon>Actinomycetes</taxon>
        <taxon>Micromonosporales</taxon>
        <taxon>Micromonosporaceae</taxon>
        <taxon>Micromonospora</taxon>
    </lineage>
</organism>
<dbReference type="CDD" id="cd00063">
    <property type="entry name" value="FN3"/>
    <property type="match status" value="3"/>
</dbReference>
<dbReference type="PANTHER" id="PTHR46708">
    <property type="entry name" value="TENASCIN"/>
    <property type="match status" value="1"/>
</dbReference>
<feature type="domain" description="Fibronectin type-III" evidence="6">
    <location>
        <begin position="604"/>
        <end position="690"/>
    </location>
</feature>
<evidence type="ECO:0000256" key="2">
    <source>
        <dbReference type="ARBA" id="ARBA00023295"/>
    </source>
</evidence>
<keyword evidence="2" id="KW-0378">Hydrolase</keyword>
<reference evidence="7 8" key="2">
    <citation type="journal article" date="2021" name="Mar. Drugs">
        <title>A New Micromonospora Strain with Antibiotic Activity Isolated from the Microbiome of a Mid-Atlantic Deep-Sea Sponge.</title>
        <authorList>
            <person name="Back C.R."/>
            <person name="Stennett H.L."/>
            <person name="Williams S.E."/>
            <person name="Wang L."/>
            <person name="Ojeda Gomez J."/>
            <person name="Abdulle O.M."/>
            <person name="Duffy T."/>
            <person name="Neal C."/>
            <person name="Mantell J."/>
            <person name="Jepson M.A."/>
            <person name="Hendry K.R."/>
            <person name="Powell D."/>
            <person name="Stach J.E.M."/>
            <person name="Essex-Lopresti A.E."/>
            <person name="Willis C.L."/>
            <person name="Curnow P."/>
            <person name="Race P.R."/>
        </authorList>
    </citation>
    <scope>NUCLEOTIDE SEQUENCE [LARGE SCALE GENOMIC DNA]</scope>
    <source>
        <strain evidence="7 8">28ISP2-46</strain>
    </source>
</reference>
<evidence type="ECO:0000256" key="3">
    <source>
        <dbReference type="ARBA" id="ARBA00023326"/>
    </source>
</evidence>
<feature type="compositionally biased region" description="Pro residues" evidence="4">
    <location>
        <begin position="398"/>
        <end position="409"/>
    </location>
</feature>
<dbReference type="SUPFAM" id="SSF49265">
    <property type="entry name" value="Fibronectin type III"/>
    <property type="match status" value="2"/>
</dbReference>
<dbReference type="GO" id="GO:0000272">
    <property type="term" value="P:polysaccharide catabolic process"/>
    <property type="evidence" value="ECO:0007669"/>
    <property type="project" value="UniProtKB-KW"/>
</dbReference>
<dbReference type="InterPro" id="IPR050991">
    <property type="entry name" value="ECM_Regulatory_Proteins"/>
</dbReference>
<dbReference type="Gene3D" id="2.60.40.10">
    <property type="entry name" value="Immunoglobulins"/>
    <property type="match status" value="4"/>
</dbReference>